<name>A0A1G8TMS7_9RHOB</name>
<dbReference type="InterPro" id="IPR044855">
    <property type="entry name" value="CoA-Trfase_III_dom3_sf"/>
</dbReference>
<evidence type="ECO:0000256" key="1">
    <source>
        <dbReference type="ARBA" id="ARBA00022679"/>
    </source>
</evidence>
<dbReference type="OrthoDB" id="7208981at2"/>
<dbReference type="Gene3D" id="3.40.50.10540">
    <property type="entry name" value="Crotonobetainyl-coa:carnitine coa-transferase, domain 1"/>
    <property type="match status" value="1"/>
</dbReference>
<evidence type="ECO:0000313" key="2">
    <source>
        <dbReference type="EMBL" id="SDJ42225.1"/>
    </source>
</evidence>
<dbReference type="Gene3D" id="3.30.1540.10">
    <property type="entry name" value="formyl-coa transferase, domain 3"/>
    <property type="match status" value="1"/>
</dbReference>
<sequence length="388" mass="41208">MTSTPTPVSHLPLEGVRVLDLTHVIAGPLATHQLCMMGAEVIKVERRGEGDGMRALRTQPDQNGVPPAFRALNAGKKSVELDLKVAKDRDHLLTLAKSCQVFVENFRPGVAKRLGVSATDIRRVRPDVIYCSISGWGQTGELSPLPAYDHVIQAATGMMAMQGSEGPPVKVGFPVVDTATGMSATTAILAALLRRAKGDTSDIEIDVSMVDSAMLLMATAYAQTIAADAAPPRVGNRGFVGSPGASTFETADGHVSIAANTMGQFRILCSIVGRPDLALPPYLPGDLSDNDFLFNLASPELGSELSAEIRKLEAAEFEKALIAGGVPAARVRDLHEFLTELYNKTPGLNVPEEPTALMPGFRSEGALKNENFQAPLLGEHSKEVPKPA</sequence>
<dbReference type="InterPro" id="IPR023606">
    <property type="entry name" value="CoA-Trfase_III_dom_1_sf"/>
</dbReference>
<accession>A0A1G8TMS7</accession>
<keyword evidence="3" id="KW-1185">Reference proteome</keyword>
<dbReference type="STRING" id="490829.SAMN05421850_1261"/>
<reference evidence="2 3" key="1">
    <citation type="submission" date="2016-10" db="EMBL/GenBank/DDBJ databases">
        <authorList>
            <person name="de Groot N.N."/>
        </authorList>
    </citation>
    <scope>NUCLEOTIDE SEQUENCE [LARGE SCALE GENOMIC DNA]</scope>
    <source>
        <strain evidence="2 3">DSM 28010</strain>
    </source>
</reference>
<dbReference type="AlphaFoldDB" id="A0A1G8TMS7"/>
<proteinExistence type="predicted"/>
<keyword evidence="1 2" id="KW-0808">Transferase</keyword>
<dbReference type="SUPFAM" id="SSF89796">
    <property type="entry name" value="CoA-transferase family III (CaiB/BaiF)"/>
    <property type="match status" value="1"/>
</dbReference>
<dbReference type="PANTHER" id="PTHR48207:SF3">
    <property type="entry name" value="SUCCINATE--HYDROXYMETHYLGLUTARATE COA-TRANSFERASE"/>
    <property type="match status" value="1"/>
</dbReference>
<dbReference type="RefSeq" id="WP_090030757.1">
    <property type="nucleotide sequence ID" value="NZ_FNEB01000026.1"/>
</dbReference>
<dbReference type="GO" id="GO:0008410">
    <property type="term" value="F:CoA-transferase activity"/>
    <property type="evidence" value="ECO:0007669"/>
    <property type="project" value="TreeGrafter"/>
</dbReference>
<dbReference type="InterPro" id="IPR003673">
    <property type="entry name" value="CoA-Trfase_fam_III"/>
</dbReference>
<protein>
    <submittedName>
        <fullName evidence="2">Formyl-CoA transferase</fullName>
    </submittedName>
</protein>
<dbReference type="InterPro" id="IPR050483">
    <property type="entry name" value="CoA-transferase_III_domain"/>
</dbReference>
<dbReference type="PANTHER" id="PTHR48207">
    <property type="entry name" value="SUCCINATE--HYDROXYMETHYLGLUTARATE COA-TRANSFERASE"/>
    <property type="match status" value="1"/>
</dbReference>
<evidence type="ECO:0000313" key="3">
    <source>
        <dbReference type="Proteomes" id="UP000199340"/>
    </source>
</evidence>
<gene>
    <name evidence="2" type="ORF">SAMN05421850_1261</name>
</gene>
<dbReference type="Proteomes" id="UP000199340">
    <property type="component" value="Unassembled WGS sequence"/>
</dbReference>
<organism evidence="2 3">
    <name type="scientific">Lutimaribacter saemankumensis</name>
    <dbReference type="NCBI Taxonomy" id="490829"/>
    <lineage>
        <taxon>Bacteria</taxon>
        <taxon>Pseudomonadati</taxon>
        <taxon>Pseudomonadota</taxon>
        <taxon>Alphaproteobacteria</taxon>
        <taxon>Rhodobacterales</taxon>
        <taxon>Roseobacteraceae</taxon>
        <taxon>Lutimaribacter</taxon>
    </lineage>
</organism>
<dbReference type="EMBL" id="FNEB01000026">
    <property type="protein sequence ID" value="SDJ42225.1"/>
    <property type="molecule type" value="Genomic_DNA"/>
</dbReference>
<dbReference type="Pfam" id="PF02515">
    <property type="entry name" value="CoA_transf_3"/>
    <property type="match status" value="1"/>
</dbReference>